<reference evidence="2" key="1">
    <citation type="submission" date="2012-03" db="EMBL/GenBank/DDBJ databases">
        <title>Functional metagenomics reveals considerable lignocellulase gene clusters in the gut microbiome of a wood-feeding higher termite.</title>
        <authorList>
            <person name="Liu N."/>
        </authorList>
    </citation>
    <scope>NUCLEOTIDE SEQUENCE</scope>
</reference>
<accession>A0A806K0Q8</accession>
<evidence type="ECO:0000256" key="1">
    <source>
        <dbReference type="SAM" id="MobiDB-lite"/>
    </source>
</evidence>
<proteinExistence type="predicted"/>
<evidence type="ECO:0000313" key="2">
    <source>
        <dbReference type="EMBL" id="AGS53292.1"/>
    </source>
</evidence>
<feature type="region of interest" description="Disordered" evidence="1">
    <location>
        <begin position="1"/>
        <end position="20"/>
    </location>
</feature>
<sequence>MPRGPAAGGSGTPFQVHTAPPGRGKNALIDIRIHGVSDLPDLLRPCFGAPVIKVYLGKDQVDARWRAGCLRFYPLPIAAVLGKLIAGYYGPLEKIDPAPGQEYIGNPGAQRGEPGMYFTHGLEYDGRRVFNQHAARRSPGPLRVRGHFSGTGKGHSGAFTNFILSDSVLGYF</sequence>
<dbReference type="AlphaFoldDB" id="A0A806K0Q8"/>
<dbReference type="EMBL" id="JQ844229">
    <property type="protein sequence ID" value="AGS53292.1"/>
    <property type="molecule type" value="Genomic_DNA"/>
</dbReference>
<name>A0A806K0Q8_9BACT</name>
<feature type="compositionally biased region" description="Gly residues" evidence="1">
    <location>
        <begin position="1"/>
        <end position="11"/>
    </location>
</feature>
<organism evidence="2">
    <name type="scientific">uncultured bacterium contig00013</name>
    <dbReference type="NCBI Taxonomy" id="1181504"/>
    <lineage>
        <taxon>Bacteria</taxon>
        <taxon>environmental samples</taxon>
    </lineage>
</organism>
<protein>
    <submittedName>
        <fullName evidence="2">Uncharacterized protein</fullName>
    </submittedName>
</protein>